<name>A0A6J4PXP7_9ACTN</name>
<dbReference type="EMBL" id="CADCVC010000014">
    <property type="protein sequence ID" value="CAA9424637.1"/>
    <property type="molecule type" value="Genomic_DNA"/>
</dbReference>
<protein>
    <submittedName>
        <fullName evidence="1">Uncharacterized protein</fullName>
    </submittedName>
</protein>
<dbReference type="AlphaFoldDB" id="A0A6J4PXP7"/>
<reference evidence="1" key="1">
    <citation type="submission" date="2020-02" db="EMBL/GenBank/DDBJ databases">
        <authorList>
            <person name="Meier V. D."/>
        </authorList>
    </citation>
    <scope>NUCLEOTIDE SEQUENCE</scope>
    <source>
        <strain evidence="1">AVDCRST_MAG80</strain>
    </source>
</reference>
<dbReference type="Gene3D" id="3.40.1260.10">
    <property type="entry name" value="DsrEFH-like"/>
    <property type="match status" value="1"/>
</dbReference>
<accession>A0A6J4PXP7</accession>
<proteinExistence type="predicted"/>
<dbReference type="SUPFAM" id="SSF75169">
    <property type="entry name" value="DsrEFH-like"/>
    <property type="match status" value="1"/>
</dbReference>
<dbReference type="Pfam" id="PF02635">
    <property type="entry name" value="DsrE"/>
    <property type="match status" value="1"/>
</dbReference>
<evidence type="ECO:0000313" key="1">
    <source>
        <dbReference type="EMBL" id="CAA9424637.1"/>
    </source>
</evidence>
<organism evidence="1">
    <name type="scientific">uncultured Rubrobacteraceae bacterium</name>
    <dbReference type="NCBI Taxonomy" id="349277"/>
    <lineage>
        <taxon>Bacteria</taxon>
        <taxon>Bacillati</taxon>
        <taxon>Actinomycetota</taxon>
        <taxon>Rubrobacteria</taxon>
        <taxon>Rubrobacterales</taxon>
        <taxon>Rubrobacteraceae</taxon>
        <taxon>environmental samples</taxon>
    </lineage>
</organism>
<gene>
    <name evidence="1" type="ORF">AVDCRST_MAG80-167</name>
</gene>
<dbReference type="InterPro" id="IPR027396">
    <property type="entry name" value="DsrEFH-like"/>
</dbReference>
<sequence>MVVKVALVVLADTETHADRARVANALTTAYEFKEAGDEVDLIFTGAGTKWIGELSNPDHRLHRAFEMVKDEVTGACKACAMAFDVKEEVQASGIPLLTEYKGHQSLRQRVIQGYQVITF</sequence>
<dbReference type="InterPro" id="IPR003787">
    <property type="entry name" value="Sulphur_relay_DsrE/F-like"/>
</dbReference>